<dbReference type="PANTHER" id="PTHR21021:SF16">
    <property type="entry name" value="TIP41-LIKE PROTEIN"/>
    <property type="match status" value="1"/>
</dbReference>
<dbReference type="InterPro" id="IPR051330">
    <property type="entry name" value="Phosphatase_reg/MetRdx"/>
</dbReference>
<reference evidence="3 4" key="1">
    <citation type="journal article" date="2023" name="PLoS ONE">
        <title>Cytospora paraplurivora sp. nov. isolated from orchards with fruit tree decline syndrome in Ontario, Canada.</title>
        <authorList>
            <person name="Ilyukhin E."/>
            <person name="Nguyen H.D.T."/>
            <person name="Castle A.J."/>
            <person name="Ellouze W."/>
        </authorList>
    </citation>
    <scope>NUCLEOTIDE SEQUENCE [LARGE SCALE GENOMIC DNA]</scope>
    <source>
        <strain evidence="3 4">FDS-564</strain>
    </source>
</reference>
<dbReference type="PANTHER" id="PTHR21021">
    <property type="entry name" value="GAF/PUTATIVE CYTOSKELETAL PROTEIN"/>
    <property type="match status" value="1"/>
</dbReference>
<comment type="similarity">
    <text evidence="1">Belongs to the TIP41 family.</text>
</comment>
<feature type="region of interest" description="Disordered" evidence="2">
    <location>
        <begin position="1"/>
        <end position="32"/>
    </location>
</feature>
<organism evidence="3 4">
    <name type="scientific">Cytospora paraplurivora</name>
    <dbReference type="NCBI Taxonomy" id="2898453"/>
    <lineage>
        <taxon>Eukaryota</taxon>
        <taxon>Fungi</taxon>
        <taxon>Dikarya</taxon>
        <taxon>Ascomycota</taxon>
        <taxon>Pezizomycotina</taxon>
        <taxon>Sordariomycetes</taxon>
        <taxon>Sordariomycetidae</taxon>
        <taxon>Diaporthales</taxon>
        <taxon>Cytosporaceae</taxon>
        <taxon>Cytospora</taxon>
    </lineage>
</organism>
<accession>A0AAN9U9D6</accession>
<dbReference type="EMBL" id="JAJSPL020000016">
    <property type="protein sequence ID" value="KAK7742040.1"/>
    <property type="molecule type" value="Genomic_DNA"/>
</dbReference>
<dbReference type="GO" id="GO:0005829">
    <property type="term" value="C:cytosol"/>
    <property type="evidence" value="ECO:0007669"/>
    <property type="project" value="TreeGrafter"/>
</dbReference>
<proteinExistence type="inferred from homology"/>
<dbReference type="InterPro" id="IPR007303">
    <property type="entry name" value="TIP41-like"/>
</dbReference>
<dbReference type="AlphaFoldDB" id="A0AAN9U9D6"/>
<evidence type="ECO:0000256" key="1">
    <source>
        <dbReference type="ARBA" id="ARBA00006658"/>
    </source>
</evidence>
<dbReference type="Pfam" id="PF04176">
    <property type="entry name" value="TIP41"/>
    <property type="match status" value="1"/>
</dbReference>
<feature type="compositionally biased region" description="Gly residues" evidence="2">
    <location>
        <begin position="140"/>
        <end position="150"/>
    </location>
</feature>
<comment type="caution">
    <text evidence="3">The sequence shown here is derived from an EMBL/GenBank/DDBJ whole genome shotgun (WGS) entry which is preliminary data.</text>
</comment>
<evidence type="ECO:0000313" key="3">
    <source>
        <dbReference type="EMBL" id="KAK7742040.1"/>
    </source>
</evidence>
<name>A0AAN9U9D6_9PEZI</name>
<sequence>MNHVTSPNEPYPSPTKLAQATKTHRQGSFEISTRKLPISKSGPIDAMSARLGIPVPEMIFGDNLVAVRHAPSGWALEFTAEEALDRVDKTGANMLQVAHAGEWSSSRERSSAHGIREVVRPFDWSYSTAYRGGETRAGGAAQGRGLGPAGEEGEGEGEEKKEEKREIPLELLKRRDPILFFDEVVLFESELDDNGISVFSCKVRVMEQRMLLLARLYMRLDDVVVRVRDTRVYVDFEKDEVIREYTAKEDSFANVKRNLVMSGLLPDAVTAALRDANQVAHLVPVVEHQVDSVTLSA</sequence>
<dbReference type="Proteomes" id="UP001320245">
    <property type="component" value="Unassembled WGS sequence"/>
</dbReference>
<keyword evidence="4" id="KW-1185">Reference proteome</keyword>
<evidence type="ECO:0000313" key="4">
    <source>
        <dbReference type="Proteomes" id="UP001320245"/>
    </source>
</evidence>
<dbReference type="GO" id="GO:0031929">
    <property type="term" value="P:TOR signaling"/>
    <property type="evidence" value="ECO:0007669"/>
    <property type="project" value="TreeGrafter"/>
</dbReference>
<evidence type="ECO:0000256" key="2">
    <source>
        <dbReference type="SAM" id="MobiDB-lite"/>
    </source>
</evidence>
<feature type="region of interest" description="Disordered" evidence="2">
    <location>
        <begin position="135"/>
        <end position="164"/>
    </location>
</feature>
<gene>
    <name evidence="3" type="primary">TIP41</name>
    <name evidence="3" type="ORF">SLS53_004626</name>
</gene>
<protein>
    <submittedName>
        <fullName evidence="3">Tap42 interacting protein</fullName>
    </submittedName>
</protein>